<accession>A0A8S5RA16</accession>
<evidence type="ECO:0000313" key="1">
    <source>
        <dbReference type="EMBL" id="DAE28183.1"/>
    </source>
</evidence>
<name>A0A8S5RA16_9VIRU</name>
<sequence length="114" mass="13000">MGFYNLATQAPVYRSATSGAVPSAPWMQQPSVSQYELFQQYYSPFSEGEYDKKAFSRATTEAINHGLNVPKDVKKSMEELAKNGNKWFDNEGNLLEGLSEKEARKATEHRRRVY</sequence>
<proteinExistence type="predicted"/>
<organism evidence="1">
    <name type="scientific">virus sp. ctQcs9</name>
    <dbReference type="NCBI Taxonomy" id="2825816"/>
    <lineage>
        <taxon>Viruses</taxon>
    </lineage>
</organism>
<protein>
    <submittedName>
        <fullName evidence="1">Uncharacterized protein</fullName>
    </submittedName>
</protein>
<dbReference type="EMBL" id="BK059082">
    <property type="protein sequence ID" value="DAE28183.1"/>
    <property type="molecule type" value="Genomic_DNA"/>
</dbReference>
<reference evidence="1" key="1">
    <citation type="journal article" date="2021" name="Proc. Natl. Acad. Sci. U.S.A.">
        <title>A Catalog of Tens of Thousands of Viruses from Human Metagenomes Reveals Hidden Associations with Chronic Diseases.</title>
        <authorList>
            <person name="Tisza M.J."/>
            <person name="Buck C.B."/>
        </authorList>
    </citation>
    <scope>NUCLEOTIDE SEQUENCE</scope>
    <source>
        <strain evidence="1">CtQcs9</strain>
    </source>
</reference>